<evidence type="ECO:0000259" key="10">
    <source>
        <dbReference type="Pfam" id="PF00155"/>
    </source>
</evidence>
<feature type="binding site" evidence="9">
    <location>
        <position position="363"/>
    </location>
    <ligand>
        <name>substrate</name>
    </ligand>
</feature>
<dbReference type="PANTHER" id="PTHR13693">
    <property type="entry name" value="CLASS II AMINOTRANSFERASE/8-AMINO-7-OXONONANOATE SYNTHASE"/>
    <property type="match status" value="1"/>
</dbReference>
<dbReference type="EC" id="2.3.1.47" evidence="9"/>
<feature type="binding site" evidence="9">
    <location>
        <position position="247"/>
    </location>
    <ligand>
        <name>pyridoxal 5'-phosphate</name>
        <dbReference type="ChEBI" id="CHEBI:597326"/>
    </ligand>
</feature>
<dbReference type="InterPro" id="IPR015422">
    <property type="entry name" value="PyrdxlP-dep_Trfase_small"/>
</dbReference>
<comment type="similarity">
    <text evidence="3 9">Belongs to the class-II pyridoxal-phosphate-dependent aminotransferase family. BioF subfamily.</text>
</comment>
<feature type="modified residue" description="N6-(pyridoxal phosphate)lysine" evidence="9">
    <location>
        <position position="250"/>
    </location>
</feature>
<comment type="function">
    <text evidence="9">Catalyzes the decarboxylative condensation of pimeloyl-[acyl-carrier protein] and L-alanine to produce 8-amino-7-oxononanoate (AON), [acyl-carrier protein], and carbon dioxide.</text>
</comment>
<comment type="subunit">
    <text evidence="4 9">Homodimer.</text>
</comment>
<feature type="binding site" evidence="9">
    <location>
        <position position="193"/>
    </location>
    <ligand>
        <name>pyridoxal 5'-phosphate</name>
        <dbReference type="ChEBI" id="CHEBI:597326"/>
    </ligand>
</feature>
<dbReference type="InterPro" id="IPR022834">
    <property type="entry name" value="AONS_Proteobacteria"/>
</dbReference>
<keyword evidence="6 9" id="KW-0093">Biotin biosynthesis</keyword>
<comment type="cofactor">
    <cofactor evidence="1 9">
        <name>pyridoxal 5'-phosphate</name>
        <dbReference type="ChEBI" id="CHEBI:597326"/>
    </cofactor>
</comment>
<gene>
    <name evidence="9 11" type="primary">bioF</name>
    <name evidence="11" type="ORF">NHN17_04090</name>
</gene>
<evidence type="ECO:0000256" key="1">
    <source>
        <dbReference type="ARBA" id="ARBA00001933"/>
    </source>
</evidence>
<feature type="domain" description="Aminotransferase class I/classII large" evidence="10">
    <location>
        <begin position="54"/>
        <end position="391"/>
    </location>
</feature>
<proteinExistence type="inferred from homology"/>
<comment type="caution">
    <text evidence="11">The sequence shown here is derived from an EMBL/GenBank/DDBJ whole genome shotgun (WGS) entry which is preliminary data.</text>
</comment>
<name>A0ABT1MXN4_9GAMM</name>
<dbReference type="PANTHER" id="PTHR13693:SF100">
    <property type="entry name" value="8-AMINO-7-OXONONANOATE SYNTHASE"/>
    <property type="match status" value="1"/>
</dbReference>
<dbReference type="Gene3D" id="3.40.640.10">
    <property type="entry name" value="Type I PLP-dependent aspartate aminotransferase-like (Major domain)"/>
    <property type="match status" value="1"/>
</dbReference>
<evidence type="ECO:0000256" key="4">
    <source>
        <dbReference type="ARBA" id="ARBA00011738"/>
    </source>
</evidence>
<comment type="pathway">
    <text evidence="2 9">Cofactor biosynthesis; biotin biosynthesis.</text>
</comment>
<feature type="binding site" evidence="9">
    <location>
        <position position="34"/>
    </location>
    <ligand>
        <name>substrate</name>
    </ligand>
</feature>
<dbReference type="HAMAP" id="MF_01693">
    <property type="entry name" value="BioF_aminotrans_2"/>
    <property type="match status" value="1"/>
</dbReference>
<keyword evidence="7 9" id="KW-0663">Pyridoxal phosphate</keyword>
<reference evidence="11 12" key="1">
    <citation type="submission" date="2022-07" db="EMBL/GenBank/DDBJ databases">
        <title>Photobacterium pectinilyticum sp. nov., a marine bacterium isolated from surface seawater of Qingdao offshore.</title>
        <authorList>
            <person name="Wang X."/>
        </authorList>
    </citation>
    <scope>NUCLEOTIDE SEQUENCE [LARGE SCALE GENOMIC DNA]</scope>
    <source>
        <strain evidence="11 12">ZSDE20</strain>
    </source>
</reference>
<evidence type="ECO:0000256" key="6">
    <source>
        <dbReference type="ARBA" id="ARBA00022756"/>
    </source>
</evidence>
<dbReference type="NCBIfam" id="TIGR00858">
    <property type="entry name" value="bioF"/>
    <property type="match status" value="1"/>
</dbReference>
<evidence type="ECO:0000256" key="8">
    <source>
        <dbReference type="ARBA" id="ARBA00047715"/>
    </source>
</evidence>
<feature type="binding site" evidence="9">
    <location>
        <position position="221"/>
    </location>
    <ligand>
        <name>pyridoxal 5'-phosphate</name>
        <dbReference type="ChEBI" id="CHEBI:597326"/>
    </ligand>
</feature>
<dbReference type="InterPro" id="IPR050087">
    <property type="entry name" value="AON_synthase_class-II"/>
</dbReference>
<organism evidence="11 12">
    <name type="scientific">Photobacterium pectinilyticum</name>
    <dbReference type="NCBI Taxonomy" id="2906793"/>
    <lineage>
        <taxon>Bacteria</taxon>
        <taxon>Pseudomonadati</taxon>
        <taxon>Pseudomonadota</taxon>
        <taxon>Gammaproteobacteria</taxon>
        <taxon>Vibrionales</taxon>
        <taxon>Vibrionaceae</taxon>
        <taxon>Photobacterium</taxon>
    </lineage>
</organism>
<dbReference type="Proteomes" id="UP001524460">
    <property type="component" value="Unassembled WGS sequence"/>
</dbReference>
<dbReference type="GO" id="GO:0008710">
    <property type="term" value="F:8-amino-7-oxononanoate synthase activity"/>
    <property type="evidence" value="ECO:0007669"/>
    <property type="project" value="UniProtKB-EC"/>
</dbReference>
<keyword evidence="12" id="KW-1185">Reference proteome</keyword>
<dbReference type="PROSITE" id="PS00599">
    <property type="entry name" value="AA_TRANSFER_CLASS_2"/>
    <property type="match status" value="1"/>
</dbReference>
<dbReference type="InterPro" id="IPR004839">
    <property type="entry name" value="Aminotransferase_I/II_large"/>
</dbReference>
<dbReference type="InterPro" id="IPR015421">
    <property type="entry name" value="PyrdxlP-dep_Trfase_major"/>
</dbReference>
<comment type="catalytic activity">
    <reaction evidence="8 9">
        <text>6-carboxyhexanoyl-[ACP] + L-alanine + H(+) = (8S)-8-amino-7-oxononanoate + holo-[ACP] + CO2</text>
        <dbReference type="Rhea" id="RHEA:42288"/>
        <dbReference type="Rhea" id="RHEA-COMP:9685"/>
        <dbReference type="Rhea" id="RHEA-COMP:9955"/>
        <dbReference type="ChEBI" id="CHEBI:15378"/>
        <dbReference type="ChEBI" id="CHEBI:16526"/>
        <dbReference type="ChEBI" id="CHEBI:57972"/>
        <dbReference type="ChEBI" id="CHEBI:64479"/>
        <dbReference type="ChEBI" id="CHEBI:78846"/>
        <dbReference type="ChEBI" id="CHEBI:149468"/>
        <dbReference type="EC" id="2.3.1.47"/>
    </reaction>
</comment>
<dbReference type="Pfam" id="PF00155">
    <property type="entry name" value="Aminotran_1_2"/>
    <property type="match status" value="1"/>
</dbReference>
<accession>A0ABT1MXN4</accession>
<feature type="binding site" evidence="9">
    <location>
        <position position="146"/>
    </location>
    <ligand>
        <name>substrate</name>
    </ligand>
</feature>
<sequence length="398" mass="43563">MQRDQLRMICSTMHRFNQRITSALEERQAQGLYRKLNCLGRGQAMSVQHEGQSLLNFSSNDYLGLAQDPELVRAWQDGLSRFGAGSGASPLVTGFHSPHQNLQAQLSEWLGYEHALLFSSGFSANQALLFALLQEGDHLLQDKLTHASLIEAGMLSPATMRRFAHNDPSSLSRLVSRLGEHAPKLVVTEGVFSMDGDLSPLSDIASVCQQSQSMLVVDDAHGCGVLGESGRGSCDHAGIKPDILVVTFGKAFGLQGAAILCSQTMAEYLVQFARHFVYSTAIPPAQAHALSKACDIIQRDEWRRERLTALGETLSEHLSPDVEMLETQTPIKPLMVGSSERAVNVAEKLRQRGLWVSAIRPPTVPASAARLRVTLTAAHQDADIRLLAQAINEVWHEE</sequence>
<keyword evidence="5 9" id="KW-0808">Transferase</keyword>
<dbReference type="InterPro" id="IPR004723">
    <property type="entry name" value="AONS_Archaea/Proteobacteria"/>
</dbReference>
<evidence type="ECO:0000313" key="11">
    <source>
        <dbReference type="EMBL" id="MCQ1057256.1"/>
    </source>
</evidence>
<dbReference type="InterPro" id="IPR001917">
    <property type="entry name" value="Aminotrans_II_pyridoxalP_BS"/>
</dbReference>
<dbReference type="InterPro" id="IPR015424">
    <property type="entry name" value="PyrdxlP-dep_Trfase"/>
</dbReference>
<evidence type="ECO:0000256" key="7">
    <source>
        <dbReference type="ARBA" id="ARBA00022898"/>
    </source>
</evidence>
<evidence type="ECO:0000256" key="2">
    <source>
        <dbReference type="ARBA" id="ARBA00004746"/>
    </source>
</evidence>
<feature type="binding site" evidence="9">
    <location>
        <begin position="121"/>
        <end position="122"/>
    </location>
    <ligand>
        <name>pyridoxal 5'-phosphate</name>
        <dbReference type="ChEBI" id="CHEBI:597326"/>
    </ligand>
</feature>
<dbReference type="EMBL" id="JANEYT010000006">
    <property type="protein sequence ID" value="MCQ1057256.1"/>
    <property type="molecule type" value="Genomic_DNA"/>
</dbReference>
<evidence type="ECO:0000313" key="12">
    <source>
        <dbReference type="Proteomes" id="UP001524460"/>
    </source>
</evidence>
<protein>
    <recommendedName>
        <fullName evidence="9">8-amino-7-oxononanoate synthase</fullName>
        <shortName evidence="9">AONS</shortName>
        <ecNumber evidence="9">2.3.1.47</ecNumber>
    </recommendedName>
    <alternativeName>
        <fullName evidence="9">7-keto-8-amino-pelargonic acid synthase</fullName>
        <shortName evidence="9">7-KAP synthase</shortName>
        <shortName evidence="9">KAPA synthase</shortName>
    </alternativeName>
    <alternativeName>
        <fullName evidence="9">8-amino-7-ketopelargonate synthase</fullName>
    </alternativeName>
</protein>
<evidence type="ECO:0000256" key="5">
    <source>
        <dbReference type="ARBA" id="ARBA00022679"/>
    </source>
</evidence>
<keyword evidence="11" id="KW-0012">Acyltransferase</keyword>
<dbReference type="Gene3D" id="3.90.1150.10">
    <property type="entry name" value="Aspartate Aminotransferase, domain 1"/>
    <property type="match status" value="1"/>
</dbReference>
<dbReference type="CDD" id="cd06454">
    <property type="entry name" value="KBL_like"/>
    <property type="match status" value="1"/>
</dbReference>
<evidence type="ECO:0000256" key="9">
    <source>
        <dbReference type="HAMAP-Rule" id="MF_01693"/>
    </source>
</evidence>
<dbReference type="SUPFAM" id="SSF53383">
    <property type="entry name" value="PLP-dependent transferases"/>
    <property type="match status" value="1"/>
</dbReference>
<evidence type="ECO:0000256" key="3">
    <source>
        <dbReference type="ARBA" id="ARBA00010008"/>
    </source>
</evidence>